<name>A0A4U6X461_9PEZI</name>
<dbReference type="Proteomes" id="UP000310108">
    <property type="component" value="Unassembled WGS sequence"/>
</dbReference>
<feature type="region of interest" description="Disordered" evidence="1">
    <location>
        <begin position="1"/>
        <end position="79"/>
    </location>
</feature>
<keyword evidence="2" id="KW-0812">Transmembrane</keyword>
<evidence type="ECO:0000256" key="1">
    <source>
        <dbReference type="SAM" id="MobiDB-lite"/>
    </source>
</evidence>
<dbReference type="AlphaFoldDB" id="A0A4U6X461"/>
<comment type="caution">
    <text evidence="3">The sequence shown here is derived from an EMBL/GenBank/DDBJ whole genome shotgun (WGS) entry which is preliminary data.</text>
</comment>
<accession>A0A4U6X461</accession>
<gene>
    <name evidence="3" type="ORF">CTA1_4619</name>
</gene>
<organism evidence="3 4">
    <name type="scientific">Colletotrichum tanaceti</name>
    <dbReference type="NCBI Taxonomy" id="1306861"/>
    <lineage>
        <taxon>Eukaryota</taxon>
        <taxon>Fungi</taxon>
        <taxon>Dikarya</taxon>
        <taxon>Ascomycota</taxon>
        <taxon>Pezizomycotina</taxon>
        <taxon>Sordariomycetes</taxon>
        <taxon>Hypocreomycetidae</taxon>
        <taxon>Glomerellales</taxon>
        <taxon>Glomerellaceae</taxon>
        <taxon>Colletotrichum</taxon>
        <taxon>Colletotrichum destructivum species complex</taxon>
    </lineage>
</organism>
<evidence type="ECO:0000313" key="3">
    <source>
        <dbReference type="EMBL" id="TKW49569.1"/>
    </source>
</evidence>
<protein>
    <submittedName>
        <fullName evidence="3">Uncharacterized protein</fullName>
    </submittedName>
</protein>
<keyword evidence="2" id="KW-1133">Transmembrane helix</keyword>
<evidence type="ECO:0000313" key="4">
    <source>
        <dbReference type="Proteomes" id="UP000310108"/>
    </source>
</evidence>
<feature type="transmembrane region" description="Helical" evidence="2">
    <location>
        <begin position="98"/>
        <end position="116"/>
    </location>
</feature>
<dbReference type="EMBL" id="PJEX01000516">
    <property type="protein sequence ID" value="TKW49569.1"/>
    <property type="molecule type" value="Genomic_DNA"/>
</dbReference>
<keyword evidence="4" id="KW-1185">Reference proteome</keyword>
<reference evidence="3 4" key="1">
    <citation type="journal article" date="2019" name="PLoS ONE">
        <title>Comparative genome analysis indicates high evolutionary potential of pathogenicity genes in Colletotrichum tanaceti.</title>
        <authorList>
            <person name="Lelwala R.V."/>
            <person name="Korhonen P.K."/>
            <person name="Young N.D."/>
            <person name="Scott J.B."/>
            <person name="Ades P.A."/>
            <person name="Gasser R.B."/>
            <person name="Taylor P.W.J."/>
        </authorList>
    </citation>
    <scope>NUCLEOTIDE SEQUENCE [LARGE SCALE GENOMIC DNA]</scope>
    <source>
        <strain evidence="3">BRIP57314</strain>
    </source>
</reference>
<feature type="compositionally biased region" description="Basic and acidic residues" evidence="1">
    <location>
        <begin position="9"/>
        <end position="25"/>
    </location>
</feature>
<keyword evidence="2" id="KW-0472">Membrane</keyword>
<evidence type="ECO:0000256" key="2">
    <source>
        <dbReference type="SAM" id="Phobius"/>
    </source>
</evidence>
<sequence>MNPPPPLNPKEEAVVEKRQTVERQRGSSALARVKAPRPATMAKQKTAPVAAASSAQASDGGGAPTDQQQQQQAGSGRPATQLEQLARLLLPPAWARRFIFVAVIIYLTPMLLAHWVDTSTRIVRFIRSFTSGR</sequence>
<proteinExistence type="predicted"/>